<gene>
    <name evidence="2" type="primary">Dsim\GD10474</name>
    <name evidence="2" type="ORF">Dsim_GD10474</name>
</gene>
<proteinExistence type="predicted"/>
<feature type="chain" id="PRO_5002823737" evidence="1">
    <location>
        <begin position="23"/>
        <end position="251"/>
    </location>
</feature>
<accession>B4QE92</accession>
<sequence length="251" mass="27776">MNEKFPLLLFMICLLRAQPSWTLDYLKLKKLTADLVNAIAEANSGRKYGTEWVPSLGQALEEKWSFSARGLPHTVPLPDKKETIADATATTTSTTTTNNSVVSIKGTRYNYNYNYNYNRRPIYAPVSPLGWPGVPRWFLLSLVLYAALPHDLSTTLLLSVQIATLRSQMRPARLLSTLQGTGLYAPTDLLATLLSESLHFTLVYSRKPGQDGKLPASLLSTAHELPEALLPEDLQAATGQIDFRVRSVSLA</sequence>
<evidence type="ECO:0000313" key="2">
    <source>
        <dbReference type="EMBL" id="EDX06001.1"/>
    </source>
</evidence>
<dbReference type="STRING" id="7240.B4QE92"/>
<reference evidence="2 3" key="1">
    <citation type="journal article" date="2007" name="Nature">
        <title>Evolution of genes and genomes on the Drosophila phylogeny.</title>
        <authorList>
            <consortium name="Drosophila 12 Genomes Consortium"/>
            <person name="Clark A.G."/>
            <person name="Eisen M.B."/>
            <person name="Smith D.R."/>
            <person name="Bergman C.M."/>
            <person name="Oliver B."/>
            <person name="Markow T.A."/>
            <person name="Kaufman T.C."/>
            <person name="Kellis M."/>
            <person name="Gelbart W."/>
            <person name="Iyer V.N."/>
            <person name="Pollard D.A."/>
            <person name="Sackton T.B."/>
            <person name="Larracuente A.M."/>
            <person name="Singh N.D."/>
            <person name="Abad J.P."/>
            <person name="Abt D.N."/>
            <person name="Adryan B."/>
            <person name="Aguade M."/>
            <person name="Akashi H."/>
            <person name="Anderson W.W."/>
            <person name="Aquadro C.F."/>
            <person name="Ardell D.H."/>
            <person name="Arguello R."/>
            <person name="Artieri C.G."/>
            <person name="Barbash D.A."/>
            <person name="Barker D."/>
            <person name="Barsanti P."/>
            <person name="Batterham P."/>
            <person name="Batzoglou S."/>
            <person name="Begun D."/>
            <person name="Bhutkar A."/>
            <person name="Blanco E."/>
            <person name="Bosak S.A."/>
            <person name="Bradley R.K."/>
            <person name="Brand A.D."/>
            <person name="Brent M.R."/>
            <person name="Brooks A.N."/>
            <person name="Brown R.H."/>
            <person name="Butlin R.K."/>
            <person name="Caggese C."/>
            <person name="Calvi B.R."/>
            <person name="Bernardo de Carvalho A."/>
            <person name="Caspi A."/>
            <person name="Castrezana S."/>
            <person name="Celniker S.E."/>
            <person name="Chang J.L."/>
            <person name="Chapple C."/>
            <person name="Chatterji S."/>
            <person name="Chinwalla A."/>
            <person name="Civetta A."/>
            <person name="Clifton S.W."/>
            <person name="Comeron J.M."/>
            <person name="Costello J.C."/>
            <person name="Coyne J.A."/>
            <person name="Daub J."/>
            <person name="David R.G."/>
            <person name="Delcher A.L."/>
            <person name="Delehaunty K."/>
            <person name="Do C.B."/>
            <person name="Ebling H."/>
            <person name="Edwards K."/>
            <person name="Eickbush T."/>
            <person name="Evans J.D."/>
            <person name="Filipski A."/>
            <person name="Findeiss S."/>
            <person name="Freyhult E."/>
            <person name="Fulton L."/>
            <person name="Fulton R."/>
            <person name="Garcia A.C."/>
            <person name="Gardiner A."/>
            <person name="Garfield D.A."/>
            <person name="Garvin B.E."/>
            <person name="Gibson G."/>
            <person name="Gilbert D."/>
            <person name="Gnerre S."/>
            <person name="Godfrey J."/>
            <person name="Good R."/>
            <person name="Gotea V."/>
            <person name="Gravely B."/>
            <person name="Greenberg A.J."/>
            <person name="Griffiths-Jones S."/>
            <person name="Gross S."/>
            <person name="Guigo R."/>
            <person name="Gustafson E.A."/>
            <person name="Haerty W."/>
            <person name="Hahn M.W."/>
            <person name="Halligan D.L."/>
            <person name="Halpern A.L."/>
            <person name="Halter G.M."/>
            <person name="Han M.V."/>
            <person name="Heger A."/>
            <person name="Hillier L."/>
            <person name="Hinrichs A.S."/>
            <person name="Holmes I."/>
            <person name="Hoskins R.A."/>
            <person name="Hubisz M.J."/>
            <person name="Hultmark D."/>
            <person name="Huntley M.A."/>
            <person name="Jaffe D.B."/>
            <person name="Jagadeeshan S."/>
            <person name="Jeck W.R."/>
            <person name="Johnson J."/>
            <person name="Jones C.D."/>
            <person name="Jordan W.C."/>
            <person name="Karpen G.H."/>
            <person name="Kataoka E."/>
            <person name="Keightley P.D."/>
            <person name="Kheradpour P."/>
            <person name="Kirkness E.F."/>
            <person name="Koerich L.B."/>
            <person name="Kristiansen K."/>
            <person name="Kudrna D."/>
            <person name="Kulathinal R.J."/>
            <person name="Kumar S."/>
            <person name="Kwok R."/>
            <person name="Lander E."/>
            <person name="Langley C.H."/>
            <person name="Lapoint R."/>
            <person name="Lazzaro B.P."/>
            <person name="Lee S.J."/>
            <person name="Levesque L."/>
            <person name="Li R."/>
            <person name="Lin C.F."/>
            <person name="Lin M.F."/>
            <person name="Lindblad-Toh K."/>
            <person name="Llopart A."/>
            <person name="Long M."/>
            <person name="Low L."/>
            <person name="Lozovsky E."/>
            <person name="Lu J."/>
            <person name="Luo M."/>
            <person name="Machado C.A."/>
            <person name="Makalowski W."/>
            <person name="Marzo M."/>
            <person name="Matsuda M."/>
            <person name="Matzkin L."/>
            <person name="McAllister B."/>
            <person name="McBride C.S."/>
            <person name="McKernan B."/>
            <person name="McKernan K."/>
            <person name="Mendez-Lago M."/>
            <person name="Minx P."/>
            <person name="Mollenhauer M.U."/>
            <person name="Montooth K."/>
            <person name="Mount S.M."/>
            <person name="Mu X."/>
            <person name="Myers E."/>
            <person name="Negre B."/>
            <person name="Newfeld S."/>
            <person name="Nielsen R."/>
            <person name="Noor M.A."/>
            <person name="O'Grady P."/>
            <person name="Pachter L."/>
            <person name="Papaceit M."/>
            <person name="Parisi M.J."/>
            <person name="Parisi M."/>
            <person name="Parts L."/>
            <person name="Pedersen J.S."/>
            <person name="Pesole G."/>
            <person name="Phillippy A.M."/>
            <person name="Ponting C.P."/>
            <person name="Pop M."/>
            <person name="Porcelli D."/>
            <person name="Powell J.R."/>
            <person name="Prohaska S."/>
            <person name="Pruitt K."/>
            <person name="Puig M."/>
            <person name="Quesneville H."/>
            <person name="Ram K.R."/>
            <person name="Rand D."/>
            <person name="Rasmussen M.D."/>
            <person name="Reed L.K."/>
            <person name="Reenan R."/>
            <person name="Reily A."/>
            <person name="Remington K.A."/>
            <person name="Rieger T.T."/>
            <person name="Ritchie M.G."/>
            <person name="Robin C."/>
            <person name="Rogers Y.H."/>
            <person name="Rohde C."/>
            <person name="Rozas J."/>
            <person name="Rubenfield M.J."/>
            <person name="Ruiz A."/>
            <person name="Russo S."/>
            <person name="Salzberg S.L."/>
            <person name="Sanchez-Gracia A."/>
            <person name="Saranga D.J."/>
            <person name="Sato H."/>
            <person name="Schaeffer S.W."/>
            <person name="Schatz M.C."/>
            <person name="Schlenke T."/>
            <person name="Schwartz R."/>
            <person name="Segarra C."/>
            <person name="Singh R.S."/>
            <person name="Sirot L."/>
            <person name="Sirota M."/>
            <person name="Sisneros N.B."/>
            <person name="Smith C.D."/>
            <person name="Smith T.F."/>
            <person name="Spieth J."/>
            <person name="Stage D.E."/>
            <person name="Stark A."/>
            <person name="Stephan W."/>
            <person name="Strausberg R.L."/>
            <person name="Strempel S."/>
            <person name="Sturgill D."/>
            <person name="Sutton G."/>
            <person name="Sutton G.G."/>
            <person name="Tao W."/>
            <person name="Teichmann S."/>
            <person name="Tobari Y.N."/>
            <person name="Tomimura Y."/>
            <person name="Tsolas J.M."/>
            <person name="Valente V.L."/>
            <person name="Venter E."/>
            <person name="Venter J.C."/>
            <person name="Vicario S."/>
            <person name="Vieira F.G."/>
            <person name="Vilella A.J."/>
            <person name="Villasante A."/>
            <person name="Walenz B."/>
            <person name="Wang J."/>
            <person name="Wasserman M."/>
            <person name="Watts T."/>
            <person name="Wilson D."/>
            <person name="Wilson R.K."/>
            <person name="Wing R.A."/>
            <person name="Wolfner M.F."/>
            <person name="Wong A."/>
            <person name="Wong G.K."/>
            <person name="Wu C.I."/>
            <person name="Wu G."/>
            <person name="Yamamoto D."/>
            <person name="Yang H.P."/>
            <person name="Yang S.P."/>
            <person name="Yorke J.A."/>
            <person name="Yoshida K."/>
            <person name="Zdobnov E."/>
            <person name="Zhang P."/>
            <person name="Zhang Y."/>
            <person name="Zimin A.V."/>
            <person name="Baldwin J."/>
            <person name="Abdouelleil A."/>
            <person name="Abdulkadir J."/>
            <person name="Abebe A."/>
            <person name="Abera B."/>
            <person name="Abreu J."/>
            <person name="Acer S.C."/>
            <person name="Aftuck L."/>
            <person name="Alexander A."/>
            <person name="An P."/>
            <person name="Anderson E."/>
            <person name="Anderson S."/>
            <person name="Arachi H."/>
            <person name="Azer M."/>
            <person name="Bachantsang P."/>
            <person name="Barry A."/>
            <person name="Bayul T."/>
            <person name="Berlin A."/>
            <person name="Bessette D."/>
            <person name="Bloom T."/>
            <person name="Blye J."/>
            <person name="Boguslavskiy L."/>
            <person name="Bonnet C."/>
            <person name="Boukhgalter B."/>
            <person name="Bourzgui I."/>
            <person name="Brown A."/>
            <person name="Cahill P."/>
            <person name="Channer S."/>
            <person name="Cheshatsang Y."/>
            <person name="Chuda L."/>
            <person name="Citroen M."/>
            <person name="Collymore A."/>
            <person name="Cooke P."/>
            <person name="Costello M."/>
            <person name="D'Aco K."/>
            <person name="Daza R."/>
            <person name="De Haan G."/>
            <person name="DeGray S."/>
            <person name="DeMaso C."/>
            <person name="Dhargay N."/>
            <person name="Dooley K."/>
            <person name="Dooley E."/>
            <person name="Doricent M."/>
            <person name="Dorje P."/>
            <person name="Dorjee K."/>
            <person name="Dupes A."/>
            <person name="Elong R."/>
            <person name="Falk J."/>
            <person name="Farina A."/>
            <person name="Faro S."/>
            <person name="Ferguson D."/>
            <person name="Fisher S."/>
            <person name="Foley C.D."/>
            <person name="Franke A."/>
            <person name="Friedrich D."/>
            <person name="Gadbois L."/>
            <person name="Gearin G."/>
            <person name="Gearin C.R."/>
            <person name="Giannoukos G."/>
            <person name="Goode T."/>
            <person name="Graham J."/>
            <person name="Grandbois E."/>
            <person name="Grewal S."/>
            <person name="Gyaltsen K."/>
            <person name="Hafez N."/>
            <person name="Hagos B."/>
            <person name="Hall J."/>
            <person name="Henson C."/>
            <person name="Hollinger A."/>
            <person name="Honan T."/>
            <person name="Huard M.D."/>
            <person name="Hughes L."/>
            <person name="Hurhula B."/>
            <person name="Husby M.E."/>
            <person name="Kamat A."/>
            <person name="Kanga B."/>
            <person name="Kashin S."/>
            <person name="Khazanovich D."/>
            <person name="Kisner P."/>
            <person name="Lance K."/>
            <person name="Lara M."/>
            <person name="Lee W."/>
            <person name="Lennon N."/>
            <person name="Letendre F."/>
            <person name="LeVine R."/>
            <person name="Lipovsky A."/>
            <person name="Liu X."/>
            <person name="Liu J."/>
            <person name="Liu S."/>
            <person name="Lokyitsang T."/>
            <person name="Lokyitsang Y."/>
            <person name="Lubonja R."/>
            <person name="Lui A."/>
            <person name="MacDonald P."/>
            <person name="Magnisalis V."/>
            <person name="Maru K."/>
            <person name="Matthews C."/>
            <person name="McCusker W."/>
            <person name="McDonough S."/>
            <person name="Mehta T."/>
            <person name="Meldrim J."/>
            <person name="Meneus L."/>
            <person name="Mihai O."/>
            <person name="Mihalev A."/>
            <person name="Mihova T."/>
            <person name="Mittelman R."/>
            <person name="Mlenga V."/>
            <person name="Montmayeur A."/>
            <person name="Mulrain L."/>
            <person name="Navidi A."/>
            <person name="Naylor J."/>
            <person name="Negash T."/>
            <person name="Nguyen T."/>
            <person name="Nguyen N."/>
            <person name="Nicol R."/>
            <person name="Norbu C."/>
            <person name="Norbu N."/>
            <person name="Novod N."/>
            <person name="O'Neill B."/>
            <person name="Osman S."/>
            <person name="Markiewicz E."/>
            <person name="Oyono O.L."/>
            <person name="Patti C."/>
            <person name="Phunkhang P."/>
            <person name="Pierre F."/>
            <person name="Priest M."/>
            <person name="Raghuraman S."/>
            <person name="Rege F."/>
            <person name="Reyes R."/>
            <person name="Rise C."/>
            <person name="Rogov P."/>
            <person name="Ross K."/>
            <person name="Ryan E."/>
            <person name="Settipalli S."/>
            <person name="Shea T."/>
            <person name="Sherpa N."/>
            <person name="Shi L."/>
            <person name="Shih D."/>
            <person name="Sparrow T."/>
            <person name="Spaulding J."/>
            <person name="Stalker J."/>
            <person name="Stange-Thomann N."/>
            <person name="Stavropoulos S."/>
            <person name="Stone C."/>
            <person name="Strader C."/>
            <person name="Tesfaye S."/>
            <person name="Thomson T."/>
            <person name="Thoulutsang Y."/>
            <person name="Thoulutsang D."/>
            <person name="Topham K."/>
            <person name="Topping I."/>
            <person name="Tsamla T."/>
            <person name="Vassiliev H."/>
            <person name="Vo A."/>
            <person name="Wangchuk T."/>
            <person name="Wangdi T."/>
            <person name="Weiand M."/>
            <person name="Wilkinson J."/>
            <person name="Wilson A."/>
            <person name="Yadav S."/>
            <person name="Young G."/>
            <person name="Yu Q."/>
            <person name="Zembek L."/>
            <person name="Zhong D."/>
            <person name="Zimmer A."/>
            <person name="Zwirko Z."/>
            <person name="Jaffe D.B."/>
            <person name="Alvarez P."/>
            <person name="Brockman W."/>
            <person name="Butler J."/>
            <person name="Chin C."/>
            <person name="Gnerre S."/>
            <person name="Grabherr M."/>
            <person name="Kleber M."/>
            <person name="Mauceli E."/>
            <person name="MacCallum I."/>
        </authorList>
    </citation>
    <scope>NUCLEOTIDE SEQUENCE [LARGE SCALE GENOMIC DNA]</scope>
    <source>
        <strain evidence="3">white501</strain>
    </source>
</reference>
<dbReference type="OrthoDB" id="7866059at2759"/>
<keyword evidence="3" id="KW-1185">Reference proteome</keyword>
<evidence type="ECO:0000313" key="3">
    <source>
        <dbReference type="Proteomes" id="UP000000304"/>
    </source>
</evidence>
<dbReference type="HOGENOM" id="CLU_1108084_0_0_1"/>
<dbReference type="AlphaFoldDB" id="B4QE92"/>
<feature type="signal peptide" evidence="1">
    <location>
        <begin position="1"/>
        <end position="22"/>
    </location>
</feature>
<evidence type="ECO:0000256" key="1">
    <source>
        <dbReference type="SAM" id="SignalP"/>
    </source>
</evidence>
<protein>
    <submittedName>
        <fullName evidence="2">GD10474</fullName>
    </submittedName>
</protein>
<dbReference type="Proteomes" id="UP000000304">
    <property type="component" value="Chromosome 2R"/>
</dbReference>
<name>B4QE92_DROSI</name>
<keyword evidence="1" id="KW-0732">Signal</keyword>
<organism evidence="2 3">
    <name type="scientific">Drosophila simulans</name>
    <name type="common">Fruit fly</name>
    <dbReference type="NCBI Taxonomy" id="7240"/>
    <lineage>
        <taxon>Eukaryota</taxon>
        <taxon>Metazoa</taxon>
        <taxon>Ecdysozoa</taxon>
        <taxon>Arthropoda</taxon>
        <taxon>Hexapoda</taxon>
        <taxon>Insecta</taxon>
        <taxon>Pterygota</taxon>
        <taxon>Neoptera</taxon>
        <taxon>Endopterygota</taxon>
        <taxon>Diptera</taxon>
        <taxon>Brachycera</taxon>
        <taxon>Muscomorpha</taxon>
        <taxon>Ephydroidea</taxon>
        <taxon>Drosophilidae</taxon>
        <taxon>Drosophila</taxon>
        <taxon>Sophophora</taxon>
    </lineage>
</organism>
<dbReference type="EMBL" id="CM000362">
    <property type="protein sequence ID" value="EDX06001.1"/>
    <property type="molecule type" value="Genomic_DNA"/>
</dbReference>